<protein>
    <submittedName>
        <fullName evidence="1">Uncharacterized protein</fullName>
    </submittedName>
</protein>
<reference evidence="1 2" key="1">
    <citation type="journal article" date="2019" name="Commun. Biol.">
        <title>The bagworm genome reveals a unique fibroin gene that provides high tensile strength.</title>
        <authorList>
            <person name="Kono N."/>
            <person name="Nakamura H."/>
            <person name="Ohtoshi R."/>
            <person name="Tomita M."/>
            <person name="Numata K."/>
            <person name="Arakawa K."/>
        </authorList>
    </citation>
    <scope>NUCLEOTIDE SEQUENCE [LARGE SCALE GENOMIC DNA]</scope>
</reference>
<proteinExistence type="predicted"/>
<name>A0A4C1UQR6_EUMVA</name>
<gene>
    <name evidence="1" type="ORF">EVAR_102947_1</name>
</gene>
<dbReference type="Proteomes" id="UP000299102">
    <property type="component" value="Unassembled WGS sequence"/>
</dbReference>
<organism evidence="1 2">
    <name type="scientific">Eumeta variegata</name>
    <name type="common">Bagworm moth</name>
    <name type="synonym">Eumeta japonica</name>
    <dbReference type="NCBI Taxonomy" id="151549"/>
    <lineage>
        <taxon>Eukaryota</taxon>
        <taxon>Metazoa</taxon>
        <taxon>Ecdysozoa</taxon>
        <taxon>Arthropoda</taxon>
        <taxon>Hexapoda</taxon>
        <taxon>Insecta</taxon>
        <taxon>Pterygota</taxon>
        <taxon>Neoptera</taxon>
        <taxon>Endopterygota</taxon>
        <taxon>Lepidoptera</taxon>
        <taxon>Glossata</taxon>
        <taxon>Ditrysia</taxon>
        <taxon>Tineoidea</taxon>
        <taxon>Psychidae</taxon>
        <taxon>Oiketicinae</taxon>
        <taxon>Eumeta</taxon>
    </lineage>
</organism>
<dbReference type="EMBL" id="BGZK01000206">
    <property type="protein sequence ID" value="GBP28377.1"/>
    <property type="molecule type" value="Genomic_DNA"/>
</dbReference>
<keyword evidence="2" id="KW-1185">Reference proteome</keyword>
<evidence type="ECO:0000313" key="1">
    <source>
        <dbReference type="EMBL" id="GBP28377.1"/>
    </source>
</evidence>
<accession>A0A4C1UQR6</accession>
<comment type="caution">
    <text evidence="1">The sequence shown here is derived from an EMBL/GenBank/DDBJ whole genome shotgun (WGS) entry which is preliminary data.</text>
</comment>
<sequence>MENYGGVPWIEKKWGDGGKWSTGTLTNWTKHKSGCCSRRYYSVRVVLHGRAGSFSCCSQVDNSMTLLLPCLKSTRFAPREREARTVWRFRRSASGRAIERGRAPLCLGGPTLNTYETGHPLCSGKGKTFECTHVETYCTSLGDDMQL</sequence>
<dbReference type="AlphaFoldDB" id="A0A4C1UQR6"/>
<evidence type="ECO:0000313" key="2">
    <source>
        <dbReference type="Proteomes" id="UP000299102"/>
    </source>
</evidence>